<evidence type="ECO:0000256" key="2">
    <source>
        <dbReference type="ARBA" id="ARBA00023136"/>
    </source>
</evidence>
<evidence type="ECO:0000256" key="1">
    <source>
        <dbReference type="ARBA" id="ARBA00004442"/>
    </source>
</evidence>
<evidence type="ECO:0000256" key="4">
    <source>
        <dbReference type="PROSITE-ProRule" id="PRU00473"/>
    </source>
</evidence>
<dbReference type="Pfam" id="PF00691">
    <property type="entry name" value="OmpA"/>
    <property type="match status" value="1"/>
</dbReference>
<dbReference type="InterPro" id="IPR018684">
    <property type="entry name" value="DUF2171"/>
</dbReference>
<evidence type="ECO:0000313" key="7">
    <source>
        <dbReference type="EMBL" id="CAA9506536.1"/>
    </source>
</evidence>
<protein>
    <recommendedName>
        <fullName evidence="6">OmpA-like domain-containing protein</fullName>
    </recommendedName>
</protein>
<dbReference type="GO" id="GO:0009279">
    <property type="term" value="C:cell outer membrane"/>
    <property type="evidence" value="ECO:0007669"/>
    <property type="project" value="UniProtKB-SubCell"/>
</dbReference>
<accession>A0A6J4SVU8</accession>
<dbReference type="InterPro" id="IPR036737">
    <property type="entry name" value="OmpA-like_sf"/>
</dbReference>
<comment type="subcellular location">
    <subcellularLocation>
        <location evidence="1">Cell outer membrane</location>
    </subcellularLocation>
</comment>
<keyword evidence="2 4" id="KW-0472">Membrane</keyword>
<sequence length="278" mass="29011">HDGRIKLKRNTSPDGQHHYVPLSDVARVDEHVHLSRTAADVRSGFLTAGSATTGPAATTSATTTHATHGAREVHVEEKSRNWLPWILGALALLALLIFGLRSCDNEPAAVAPAPVDTTAVPVETDVAVAVAEESVTLPGGGTVALAPQTIGYDLQRYLASNEAAPRTFQFERLNFDTARSDIRAVDRPTVDGIARILVAYPAARVRLIGYADARGDAGANANLGADRARAVAAALTAGGVAANRIETATGGETAATDSNATSQGQAENRRTELIVLAK</sequence>
<dbReference type="InterPro" id="IPR050330">
    <property type="entry name" value="Bact_OuterMem_StrucFunc"/>
</dbReference>
<dbReference type="CDD" id="cd07185">
    <property type="entry name" value="OmpA_C-like"/>
    <property type="match status" value="1"/>
</dbReference>
<dbReference type="EMBL" id="CADCVX010000270">
    <property type="protein sequence ID" value="CAA9506536.1"/>
    <property type="molecule type" value="Genomic_DNA"/>
</dbReference>
<dbReference type="PANTHER" id="PTHR30329">
    <property type="entry name" value="STATOR ELEMENT OF FLAGELLAR MOTOR COMPLEX"/>
    <property type="match status" value="1"/>
</dbReference>
<keyword evidence="5" id="KW-0812">Transmembrane</keyword>
<evidence type="ECO:0000256" key="3">
    <source>
        <dbReference type="ARBA" id="ARBA00023237"/>
    </source>
</evidence>
<reference evidence="7" key="1">
    <citation type="submission" date="2020-02" db="EMBL/GenBank/DDBJ databases">
        <authorList>
            <person name="Meier V. D."/>
        </authorList>
    </citation>
    <scope>NUCLEOTIDE SEQUENCE</scope>
    <source>
        <strain evidence="7">AVDCRST_MAG91</strain>
    </source>
</reference>
<gene>
    <name evidence="7" type="ORF">AVDCRST_MAG91-1345</name>
</gene>
<dbReference type="Gene3D" id="3.30.1330.60">
    <property type="entry name" value="OmpA-like domain"/>
    <property type="match status" value="1"/>
</dbReference>
<dbReference type="InterPro" id="IPR006665">
    <property type="entry name" value="OmpA-like"/>
</dbReference>
<name>A0A6J4SVU8_9SPHN</name>
<keyword evidence="3" id="KW-0998">Cell outer membrane</keyword>
<dbReference type="Pfam" id="PF09939">
    <property type="entry name" value="DUF2171"/>
    <property type="match status" value="1"/>
</dbReference>
<dbReference type="AlphaFoldDB" id="A0A6J4SVU8"/>
<feature type="non-terminal residue" evidence="7">
    <location>
        <position position="1"/>
    </location>
</feature>
<feature type="domain" description="OmpA-like" evidence="6">
    <location>
        <begin position="162"/>
        <end position="278"/>
    </location>
</feature>
<dbReference type="PROSITE" id="PS51123">
    <property type="entry name" value="OMPA_2"/>
    <property type="match status" value="1"/>
</dbReference>
<evidence type="ECO:0000256" key="5">
    <source>
        <dbReference type="SAM" id="Phobius"/>
    </source>
</evidence>
<keyword evidence="5" id="KW-1133">Transmembrane helix</keyword>
<feature type="transmembrane region" description="Helical" evidence="5">
    <location>
        <begin position="82"/>
        <end position="100"/>
    </location>
</feature>
<dbReference type="PANTHER" id="PTHR30329:SF21">
    <property type="entry name" value="LIPOPROTEIN YIAD-RELATED"/>
    <property type="match status" value="1"/>
</dbReference>
<evidence type="ECO:0000259" key="6">
    <source>
        <dbReference type="PROSITE" id="PS51123"/>
    </source>
</evidence>
<proteinExistence type="predicted"/>
<dbReference type="SUPFAM" id="SSF103088">
    <property type="entry name" value="OmpA-like"/>
    <property type="match status" value="1"/>
</dbReference>
<dbReference type="InterPro" id="IPR006664">
    <property type="entry name" value="OMP_bac"/>
</dbReference>
<organism evidence="7">
    <name type="scientific">uncultured Sphingomonadaceae bacterium</name>
    <dbReference type="NCBI Taxonomy" id="169976"/>
    <lineage>
        <taxon>Bacteria</taxon>
        <taxon>Pseudomonadati</taxon>
        <taxon>Pseudomonadota</taxon>
        <taxon>Alphaproteobacteria</taxon>
        <taxon>Sphingomonadales</taxon>
        <taxon>Sphingomonadaceae</taxon>
        <taxon>environmental samples</taxon>
    </lineage>
</organism>
<dbReference type="PRINTS" id="PR01021">
    <property type="entry name" value="OMPADOMAIN"/>
</dbReference>